<dbReference type="AlphaFoldDB" id="A0A0E0JSR0"/>
<evidence type="ECO:0000313" key="2">
    <source>
        <dbReference type="EnsemblPlants" id="OPUNC01G40540.1"/>
    </source>
</evidence>
<accession>A0A0E0JSR0</accession>
<dbReference type="Gramene" id="OPUNC01G40540.1">
    <property type="protein sequence ID" value="OPUNC01G40540.1"/>
    <property type="gene ID" value="OPUNC01G40540"/>
</dbReference>
<dbReference type="STRING" id="4537.A0A0E0JSR0"/>
<feature type="region of interest" description="Disordered" evidence="1">
    <location>
        <begin position="29"/>
        <end position="134"/>
    </location>
</feature>
<evidence type="ECO:0000256" key="1">
    <source>
        <dbReference type="SAM" id="MobiDB-lite"/>
    </source>
</evidence>
<feature type="compositionally biased region" description="Pro residues" evidence="1">
    <location>
        <begin position="121"/>
        <end position="130"/>
    </location>
</feature>
<sequence>MNYLFGPSDLMPVANVVVSLGSGARGNAIKKKLANPHPTPAAGCRSSSLSRDPSSPADGCSTATPPSPDWRDLMSLALPPLPPRPPPDRGSRPSTTRPRAASPPSGFGGTVLQPAPEIRPRPPQPPPPTQPHAEQQLVTLSPQKVAKMVAGEASRSSILFGPPSFYRRRRRLPLATVAGIGRWAPTGCSFRWLWHRNPIGPKLPWVVLLATIDMRVPIIVSHPRCQLTTPLAPKFPPSVHSVGAGSPFPTPTHPVVVVAAPACCYALSWNAQWICGT</sequence>
<dbReference type="HOGENOM" id="CLU_1130601_0_0_1"/>
<evidence type="ECO:0000313" key="3">
    <source>
        <dbReference type="Proteomes" id="UP000026962"/>
    </source>
</evidence>
<organism evidence="2">
    <name type="scientific">Oryza punctata</name>
    <name type="common">Red rice</name>
    <dbReference type="NCBI Taxonomy" id="4537"/>
    <lineage>
        <taxon>Eukaryota</taxon>
        <taxon>Viridiplantae</taxon>
        <taxon>Streptophyta</taxon>
        <taxon>Embryophyta</taxon>
        <taxon>Tracheophyta</taxon>
        <taxon>Spermatophyta</taxon>
        <taxon>Magnoliopsida</taxon>
        <taxon>Liliopsida</taxon>
        <taxon>Poales</taxon>
        <taxon>Poaceae</taxon>
        <taxon>BOP clade</taxon>
        <taxon>Oryzoideae</taxon>
        <taxon>Oryzeae</taxon>
        <taxon>Oryzinae</taxon>
        <taxon>Oryza</taxon>
    </lineage>
</organism>
<proteinExistence type="predicted"/>
<reference evidence="2" key="1">
    <citation type="submission" date="2015-04" db="UniProtKB">
        <authorList>
            <consortium name="EnsemblPlants"/>
        </authorList>
    </citation>
    <scope>IDENTIFICATION</scope>
</reference>
<protein>
    <submittedName>
        <fullName evidence="2">Uncharacterized protein</fullName>
    </submittedName>
</protein>
<dbReference type="Proteomes" id="UP000026962">
    <property type="component" value="Chromosome 1"/>
</dbReference>
<reference evidence="2" key="2">
    <citation type="submission" date="2018-05" db="EMBL/GenBank/DDBJ databases">
        <title>OpunRS2 (Oryza punctata Reference Sequence Version 2).</title>
        <authorList>
            <person name="Zhang J."/>
            <person name="Kudrna D."/>
            <person name="Lee S."/>
            <person name="Talag J."/>
            <person name="Welchert J."/>
            <person name="Wing R.A."/>
        </authorList>
    </citation>
    <scope>NUCLEOTIDE SEQUENCE [LARGE SCALE GENOMIC DNA]</scope>
</reference>
<keyword evidence="3" id="KW-1185">Reference proteome</keyword>
<feature type="compositionally biased region" description="Low complexity" evidence="1">
    <location>
        <begin position="45"/>
        <end position="56"/>
    </location>
</feature>
<dbReference type="EnsemblPlants" id="OPUNC01G40540.1">
    <property type="protein sequence ID" value="OPUNC01G40540.1"/>
    <property type="gene ID" value="OPUNC01G40540"/>
</dbReference>
<name>A0A0E0JSR0_ORYPU</name>